<gene>
    <name evidence="1" type="ORF">IFT93_24285</name>
</gene>
<dbReference type="RefSeq" id="WP_137270315.1">
    <property type="nucleotide sequence ID" value="NZ_JACYMQ010000027.1"/>
</dbReference>
<protein>
    <submittedName>
        <fullName evidence="1">Uncharacterized protein</fullName>
    </submittedName>
</protein>
<evidence type="ECO:0000313" key="1">
    <source>
        <dbReference type="EMBL" id="MBD8109465.1"/>
    </source>
</evidence>
<name>A0ABR9A113_9GAMM</name>
<dbReference type="Proteomes" id="UP000661012">
    <property type="component" value="Unassembled WGS sequence"/>
</dbReference>
<accession>A0ABR9A113</accession>
<sequence>MKKQKQGTRSYHQSINIDELVDEMPEAALRTLHDRIVNRLNMLQRQRTMQSMADFRPGDVVRFQTDEREITGVLIRLNKKSVTVHTENGNRWNVAPQLLTLVKRPLTLEALDSILEQTSNQALH</sequence>
<organism evidence="1 2">
    <name type="scientific">Erwinia persicina</name>
    <dbReference type="NCBI Taxonomy" id="55211"/>
    <lineage>
        <taxon>Bacteria</taxon>
        <taxon>Pseudomonadati</taxon>
        <taxon>Pseudomonadota</taxon>
        <taxon>Gammaproteobacteria</taxon>
        <taxon>Enterobacterales</taxon>
        <taxon>Erwiniaceae</taxon>
        <taxon>Erwinia</taxon>
    </lineage>
</organism>
<evidence type="ECO:0000313" key="2">
    <source>
        <dbReference type="Proteomes" id="UP000661012"/>
    </source>
</evidence>
<reference evidence="1 2" key="1">
    <citation type="journal article" date="2020" name="FEMS Microbiol. Ecol.">
        <title>Temporal dynamics of bacterial communities during seed development and maturation.</title>
        <authorList>
            <person name="Chesneau G."/>
            <person name="Torres-Cortes G."/>
            <person name="Briand M."/>
            <person name="Darrasse A."/>
            <person name="Preveaux A."/>
            <person name="Marais C."/>
            <person name="Jacques M.A."/>
            <person name="Shade A."/>
            <person name="Barret M."/>
        </authorList>
    </citation>
    <scope>NUCLEOTIDE SEQUENCE [LARGE SCALE GENOMIC DNA]</scope>
    <source>
        <strain evidence="1 2">CFBP13732</strain>
    </source>
</reference>
<dbReference type="EMBL" id="JACYNN010000074">
    <property type="protein sequence ID" value="MBD8109465.1"/>
    <property type="molecule type" value="Genomic_DNA"/>
</dbReference>
<comment type="caution">
    <text evidence="1">The sequence shown here is derived from an EMBL/GenBank/DDBJ whole genome shotgun (WGS) entry which is preliminary data.</text>
</comment>
<keyword evidence="2" id="KW-1185">Reference proteome</keyword>
<proteinExistence type="predicted"/>